<dbReference type="Proteomes" id="UP001069090">
    <property type="component" value="Unassembled WGS sequence"/>
</dbReference>
<evidence type="ECO:0000313" key="2">
    <source>
        <dbReference type="EMBL" id="MCZ0866661.1"/>
    </source>
</evidence>
<dbReference type="Gene3D" id="3.40.630.10">
    <property type="entry name" value="Zn peptidases"/>
    <property type="match status" value="2"/>
</dbReference>
<dbReference type="GO" id="GO:0046657">
    <property type="term" value="P:folic acid catabolic process"/>
    <property type="evidence" value="ECO:0007669"/>
    <property type="project" value="TreeGrafter"/>
</dbReference>
<evidence type="ECO:0000313" key="3">
    <source>
        <dbReference type="Proteomes" id="UP001069090"/>
    </source>
</evidence>
<organism evidence="2 3">
    <name type="scientific">Dasania phycosphaerae</name>
    <dbReference type="NCBI Taxonomy" id="2950436"/>
    <lineage>
        <taxon>Bacteria</taxon>
        <taxon>Pseudomonadati</taxon>
        <taxon>Pseudomonadota</taxon>
        <taxon>Gammaproteobacteria</taxon>
        <taxon>Cellvibrionales</taxon>
        <taxon>Spongiibacteraceae</taxon>
        <taxon>Dasania</taxon>
    </lineage>
</organism>
<reference evidence="2 3" key="1">
    <citation type="submission" date="2022-12" db="EMBL/GenBank/DDBJ databases">
        <title>Dasania phycosphaerae sp. nov., isolated from particulate material of the south coast of Korea.</title>
        <authorList>
            <person name="Jiang Y."/>
        </authorList>
    </citation>
    <scope>NUCLEOTIDE SEQUENCE [LARGE SCALE GENOMIC DNA]</scope>
    <source>
        <strain evidence="2 3">GY-19</strain>
    </source>
</reference>
<dbReference type="InterPro" id="IPR002933">
    <property type="entry name" value="Peptidase_M20"/>
</dbReference>
<accession>A0A9J6RRG7</accession>
<dbReference type="EMBL" id="JAPTGG010000014">
    <property type="protein sequence ID" value="MCZ0866661.1"/>
    <property type="molecule type" value="Genomic_DNA"/>
</dbReference>
<dbReference type="InterPro" id="IPR052030">
    <property type="entry name" value="Peptidase_M20/M20A_hydrolases"/>
</dbReference>
<dbReference type="Pfam" id="PF01546">
    <property type="entry name" value="Peptidase_M20"/>
    <property type="match status" value="1"/>
</dbReference>
<gene>
    <name evidence="2" type="ORF">O0V09_15725</name>
</gene>
<dbReference type="SUPFAM" id="SSF53187">
    <property type="entry name" value="Zn-dependent exopeptidases"/>
    <property type="match status" value="1"/>
</dbReference>
<sequence>MNASVSESKEQVHHIFDELRADIEHYFTEIWQCAELPCLEFESVRILGEWLQKEGFSLERNLSGVPTAFAATWGQGGSTVGFFAEYDALPGVDNAATPYRKPLGSRAGHGCGHNHIGAANIGAAIVAKRYLERNNLPGSIRVIGCPAEEIVWGKVAVLERGGIGKPDVLLTSHGDYQNGAMSRPCQSVFSGEVRFYGNSGHAGISSQCSAMEALQTAMQTITRAQHEHFPDATIRSIIRRGGDCPTVVPSEAGIWFSTRSDVYSRAQDAYNFVMEVCGRVAEENNLVLNREYISASHGYLPNDSLGELLYRNMEIVGPPQWSDEDVAWQQELVKAVRPNGEFSLDRSIAYYQEGVDYYGQDDGEVSWHIPLGRVNWAVPEEVPIHHWSYTALSGHKAGFAGPLMASETLAMAAVELFHDSSLIDQAKAELQQRTKGQQRALPKVGAFEALAQTPELFWDGSWMDEM</sequence>
<dbReference type="InterPro" id="IPR036264">
    <property type="entry name" value="Bact_exopeptidase_dim_dom"/>
</dbReference>
<dbReference type="GO" id="GO:0005737">
    <property type="term" value="C:cytoplasm"/>
    <property type="evidence" value="ECO:0007669"/>
    <property type="project" value="TreeGrafter"/>
</dbReference>
<dbReference type="PANTHER" id="PTHR30575:SF0">
    <property type="entry name" value="XAA-ARG DIPEPTIDASE"/>
    <property type="match status" value="1"/>
</dbReference>
<evidence type="ECO:0000256" key="1">
    <source>
        <dbReference type="ARBA" id="ARBA00022801"/>
    </source>
</evidence>
<dbReference type="GO" id="GO:0016805">
    <property type="term" value="F:dipeptidase activity"/>
    <property type="evidence" value="ECO:0007669"/>
    <property type="project" value="TreeGrafter"/>
</dbReference>
<dbReference type="AlphaFoldDB" id="A0A9J6RRG7"/>
<dbReference type="PANTHER" id="PTHR30575">
    <property type="entry name" value="PEPTIDASE M20"/>
    <property type="match status" value="1"/>
</dbReference>
<name>A0A9J6RRG7_9GAMM</name>
<keyword evidence="3" id="KW-1185">Reference proteome</keyword>
<proteinExistence type="predicted"/>
<comment type="caution">
    <text evidence="2">The sequence shown here is derived from an EMBL/GenBank/DDBJ whole genome shotgun (WGS) entry which is preliminary data.</text>
</comment>
<protein>
    <submittedName>
        <fullName evidence="2">M20/M25/M40 family metallo-hydrolase</fullName>
    </submittedName>
</protein>
<dbReference type="RefSeq" id="WP_258332688.1">
    <property type="nucleotide sequence ID" value="NZ_JAPTGG010000014.1"/>
</dbReference>
<dbReference type="Gene3D" id="3.30.70.360">
    <property type="match status" value="1"/>
</dbReference>
<dbReference type="GO" id="GO:0071713">
    <property type="term" value="F:para-aminobenzoyl-glutamate hydrolase activity"/>
    <property type="evidence" value="ECO:0007669"/>
    <property type="project" value="TreeGrafter"/>
</dbReference>
<dbReference type="SUPFAM" id="SSF55031">
    <property type="entry name" value="Bacterial exopeptidase dimerisation domain"/>
    <property type="match status" value="1"/>
</dbReference>
<keyword evidence="1" id="KW-0378">Hydrolase</keyword>